<sequence>MSSLTFRLLQAADTPAFAVLLAGYSHALSHAETAPAVDPERARALLDDPAVEILGAFEADQLLAFALFMDIPEAISGRRACQIDDLFVDPAARGRGLAQAVVEEIARLGAERDWMQVRWIVPADNTVARRTYQRFSEQAPWVNHVIWLDPTQRW</sequence>
<feature type="domain" description="N-acetyltransferase" evidence="3">
    <location>
        <begin position="4"/>
        <end position="154"/>
    </location>
</feature>
<gene>
    <name evidence="4" type="ORF">RSPPHO_00506</name>
</gene>
<keyword evidence="5" id="KW-1185">Reference proteome</keyword>
<dbReference type="InterPro" id="IPR050832">
    <property type="entry name" value="Bact_Acetyltransf"/>
</dbReference>
<dbReference type="InterPro" id="IPR000182">
    <property type="entry name" value="GNAT_dom"/>
</dbReference>
<organism evidence="4 5">
    <name type="scientific">Pararhodospirillum photometricum DSM 122</name>
    <dbReference type="NCBI Taxonomy" id="1150469"/>
    <lineage>
        <taxon>Bacteria</taxon>
        <taxon>Pseudomonadati</taxon>
        <taxon>Pseudomonadota</taxon>
        <taxon>Alphaproteobacteria</taxon>
        <taxon>Rhodospirillales</taxon>
        <taxon>Rhodospirillaceae</taxon>
        <taxon>Pararhodospirillum</taxon>
    </lineage>
</organism>
<dbReference type="InterPro" id="IPR016181">
    <property type="entry name" value="Acyl_CoA_acyltransferase"/>
</dbReference>
<accession>H6SP60</accession>
<dbReference type="SUPFAM" id="SSF55729">
    <property type="entry name" value="Acyl-CoA N-acyltransferases (Nat)"/>
    <property type="match status" value="1"/>
</dbReference>
<dbReference type="PROSITE" id="PS51186">
    <property type="entry name" value="GNAT"/>
    <property type="match status" value="1"/>
</dbReference>
<dbReference type="PATRIC" id="fig|1150469.3.peg.598"/>
<dbReference type="HOGENOM" id="CLU_144181_0_0_5"/>
<keyword evidence="1 4" id="KW-0808">Transferase</keyword>
<reference evidence="4 5" key="1">
    <citation type="submission" date="2012-02" db="EMBL/GenBank/DDBJ databases">
        <title>Shotgun genome sequence of Phaeospirillum photometricum DSM 122.</title>
        <authorList>
            <person name="Duquesne K."/>
            <person name="Sturgis J."/>
        </authorList>
    </citation>
    <scope>NUCLEOTIDE SEQUENCE [LARGE SCALE GENOMIC DNA]</scope>
    <source>
        <strain evidence="5">DSM122</strain>
    </source>
</reference>
<dbReference type="AlphaFoldDB" id="H6SP60"/>
<dbReference type="Gene3D" id="3.40.630.30">
    <property type="match status" value="1"/>
</dbReference>
<dbReference type="OrthoDB" id="9805924at2"/>
<evidence type="ECO:0000313" key="4">
    <source>
        <dbReference type="EMBL" id="CCG07132.1"/>
    </source>
</evidence>
<name>H6SP60_PARPM</name>
<dbReference type="Proteomes" id="UP000033220">
    <property type="component" value="Chromosome DSM 122"/>
</dbReference>
<dbReference type="PANTHER" id="PTHR43877">
    <property type="entry name" value="AMINOALKYLPHOSPHONATE N-ACETYLTRANSFERASE-RELATED-RELATED"/>
    <property type="match status" value="1"/>
</dbReference>
<proteinExistence type="predicted"/>
<protein>
    <submittedName>
        <fullName evidence="4">GCN5-related N-acetyltransferase</fullName>
    </submittedName>
</protein>
<dbReference type="CDD" id="cd04301">
    <property type="entry name" value="NAT_SF"/>
    <property type="match status" value="1"/>
</dbReference>
<dbReference type="EMBL" id="HE663493">
    <property type="protein sequence ID" value="CCG07132.1"/>
    <property type="molecule type" value="Genomic_DNA"/>
</dbReference>
<dbReference type="STRING" id="1150469.RSPPHO_00506"/>
<evidence type="ECO:0000256" key="2">
    <source>
        <dbReference type="ARBA" id="ARBA00023315"/>
    </source>
</evidence>
<evidence type="ECO:0000313" key="5">
    <source>
        <dbReference type="Proteomes" id="UP000033220"/>
    </source>
</evidence>
<keyword evidence="2" id="KW-0012">Acyltransferase</keyword>
<evidence type="ECO:0000259" key="3">
    <source>
        <dbReference type="PROSITE" id="PS51186"/>
    </source>
</evidence>
<dbReference type="Pfam" id="PF00583">
    <property type="entry name" value="Acetyltransf_1"/>
    <property type="match status" value="1"/>
</dbReference>
<dbReference type="eggNOG" id="COG0456">
    <property type="taxonomic scope" value="Bacteria"/>
</dbReference>
<dbReference type="RefSeq" id="WP_014413772.1">
    <property type="nucleotide sequence ID" value="NC_017059.1"/>
</dbReference>
<dbReference type="KEGG" id="rpm:RSPPHO_00506"/>
<evidence type="ECO:0000256" key="1">
    <source>
        <dbReference type="ARBA" id="ARBA00022679"/>
    </source>
</evidence>
<dbReference type="GO" id="GO:0016747">
    <property type="term" value="F:acyltransferase activity, transferring groups other than amino-acyl groups"/>
    <property type="evidence" value="ECO:0007669"/>
    <property type="project" value="InterPro"/>
</dbReference>